<accession>A0A0D2XCA1</accession>
<sequence>MPGAKGRKPPPPPPPFPPLPPVPPKTTPTGFEPKESLDKDEPAPEGCVLYAHSNSNPPDPCPYHYKPVYYFFYDGLRNPAVLQVVLEASEPPKLRDAKVLGYSLAPRGRYTSLIEGQPGSGVLGRAVQVQSAEEEYKLGWYQTSAYILAPCLIQFIDGGEPREVAGLVFIDAGDQQAWRTMRFDYRAWKSQMGTRLPRNWQRSALEPSS</sequence>
<proteinExistence type="predicted"/>
<feature type="region of interest" description="Disordered" evidence="1">
    <location>
        <begin position="1"/>
        <end position="45"/>
    </location>
</feature>
<dbReference type="AlphaFoldDB" id="A0A0D2XCA1"/>
<evidence type="ECO:0000313" key="2">
    <source>
        <dbReference type="EnsemblFungi" id="FOXG_01524P0"/>
    </source>
</evidence>
<evidence type="ECO:0000313" key="3">
    <source>
        <dbReference type="Proteomes" id="UP000002489"/>
    </source>
</evidence>
<feature type="compositionally biased region" description="Pro residues" evidence="1">
    <location>
        <begin position="9"/>
        <end position="26"/>
    </location>
</feature>
<evidence type="ECO:0000256" key="1">
    <source>
        <dbReference type="SAM" id="MobiDB-lite"/>
    </source>
</evidence>
<protein>
    <submittedName>
        <fullName evidence="2">Uncharacterized protein</fullName>
    </submittedName>
</protein>
<feature type="compositionally biased region" description="Basic and acidic residues" evidence="1">
    <location>
        <begin position="32"/>
        <end position="42"/>
    </location>
</feature>
<dbReference type="Gene3D" id="3.10.490.10">
    <property type="entry name" value="Gamma-glutamyl cyclotransferase-like"/>
    <property type="match status" value="1"/>
</dbReference>
<reference evidence="2" key="2">
    <citation type="submission" date="2025-08" db="UniProtKB">
        <authorList>
            <consortium name="EnsemblFungi"/>
        </authorList>
    </citation>
    <scope>IDENTIFICATION</scope>
    <source>
        <strain evidence="2">4287 / CBS 123668 / FGSC 9935 / NRRL 34936</strain>
    </source>
</reference>
<dbReference type="Proteomes" id="UP000002489">
    <property type="component" value="Unassembled WGS sequence"/>
</dbReference>
<organism evidence="2 3">
    <name type="scientific">Fusarium oxysporum (strain Fo5176)</name>
    <name type="common">Fusarium vascular wilt</name>
    <dbReference type="NCBI Taxonomy" id="660025"/>
    <lineage>
        <taxon>Eukaryota</taxon>
        <taxon>Fungi</taxon>
        <taxon>Dikarya</taxon>
        <taxon>Ascomycota</taxon>
        <taxon>Pezizomycotina</taxon>
        <taxon>Sordariomycetes</taxon>
        <taxon>Hypocreomycetidae</taxon>
        <taxon>Hypocreales</taxon>
        <taxon>Nectriaceae</taxon>
        <taxon>Fusarium</taxon>
        <taxon>Fusarium oxysporum species complex</taxon>
    </lineage>
</organism>
<reference evidence="3" key="1">
    <citation type="journal article" date="2012" name="Mol. Plant Microbe Interact.">
        <title>A highly conserved effector in Fusarium oxysporum is required for full virulence on Arabidopsis.</title>
        <authorList>
            <person name="Thatcher L.F."/>
            <person name="Gardiner D.M."/>
            <person name="Kazan K."/>
            <person name="Manners J."/>
        </authorList>
    </citation>
    <scope>NUCLEOTIDE SEQUENCE [LARGE SCALE GENOMIC DNA]</scope>
    <source>
        <strain evidence="3">Fo5176</strain>
    </source>
</reference>
<dbReference type="EnsemblFungi" id="FOXG_01524T0">
    <property type="protein sequence ID" value="FOXG_01524P0"/>
    <property type="gene ID" value="FOXG_01524"/>
</dbReference>
<name>A0A0D2XCA1_FUSOF</name>